<feature type="non-terminal residue" evidence="3">
    <location>
        <position position="537"/>
    </location>
</feature>
<dbReference type="EMBL" id="MCFC01000001">
    <property type="protein sequence ID" value="ORY35325.1"/>
    <property type="molecule type" value="Genomic_DNA"/>
</dbReference>
<reference evidence="3 4" key="1">
    <citation type="submission" date="2016-07" db="EMBL/GenBank/DDBJ databases">
        <title>Pervasive Adenine N6-methylation of Active Genes in Fungi.</title>
        <authorList>
            <consortium name="DOE Joint Genome Institute"/>
            <person name="Mondo S.J."/>
            <person name="Dannebaum R.O."/>
            <person name="Kuo R.C."/>
            <person name="Labutti K."/>
            <person name="Haridas S."/>
            <person name="Kuo A."/>
            <person name="Salamov A."/>
            <person name="Ahrendt S.R."/>
            <person name="Lipzen A."/>
            <person name="Sullivan W."/>
            <person name="Andreopoulos W.B."/>
            <person name="Clum A."/>
            <person name="Lindquist E."/>
            <person name="Daum C."/>
            <person name="Ramamoorthy G.K."/>
            <person name="Gryganskyi A."/>
            <person name="Culley D."/>
            <person name="Magnuson J.K."/>
            <person name="James T.Y."/>
            <person name="O'Malley M.A."/>
            <person name="Stajich J.E."/>
            <person name="Spatafora J.W."/>
            <person name="Visel A."/>
            <person name="Grigoriev I.V."/>
        </authorList>
    </citation>
    <scope>NUCLEOTIDE SEQUENCE [LARGE SCALE GENOMIC DNA]</scope>
    <source>
        <strain evidence="3 4">68-887.2</strain>
    </source>
</reference>
<sequence>MPGKPSAQIPAKTTGLSPAEFQARFDRYATRWIDTQLDTDPVFATKESLNAVEKSIGQSFQPYDHASHILFPTIASRFGLSRFVPTAPVLVASHALQCTVGTIKANCHRSCLPAFLYTCPRVSCSNCEARGLPTLIWQFSIRFSPSAHGPLTKLHPMACWICCSKGLTGCSVTENSLSEANDIPDDSPLISDKSDTGTDVPHRLPNHTPLARTSSHAGFQLPTGKRRTFSPSPNLKDASPPLPMPVKPVLRIGPAYLNGLHANAQARLLEPPPTPPVISKTAAYRPPDVLTESKPTLKDGSHHASPAQRTEAHHLPANNTAVDSDAQHVPGEPSDQRVLPDQSVFDGLRSDIEARFNDIFESARQHQQQMTEAASNSTALLNRLFSRCEDLERTARRDRDEINTVRAERDHKFASLRTMDTILVRYIKDRNEKQKIGEELRTKVAFLEKRIQEADSLQLVIDERMSLAVFERDRVNKECVQLRAAADAAVKQTARAEEALLDAFDEVDEVESRSSELETQVVELKAQILELKRMVKV</sequence>
<dbReference type="OrthoDB" id="10673371at2759"/>
<dbReference type="Proteomes" id="UP000193986">
    <property type="component" value="Unassembled WGS sequence"/>
</dbReference>
<feature type="coiled-coil region" evidence="1">
    <location>
        <begin position="381"/>
        <end position="408"/>
    </location>
</feature>
<gene>
    <name evidence="3" type="ORF">BCR39DRAFT_508787</name>
</gene>
<name>A0A1Y2BMF4_9TREE</name>
<accession>A0A1Y2BMF4</accession>
<evidence type="ECO:0000256" key="1">
    <source>
        <dbReference type="SAM" id="Coils"/>
    </source>
</evidence>
<comment type="caution">
    <text evidence="3">The sequence shown here is derived from an EMBL/GenBank/DDBJ whole genome shotgun (WGS) entry which is preliminary data.</text>
</comment>
<organism evidence="3 4">
    <name type="scientific">Naematelia encephala</name>
    <dbReference type="NCBI Taxonomy" id="71784"/>
    <lineage>
        <taxon>Eukaryota</taxon>
        <taxon>Fungi</taxon>
        <taxon>Dikarya</taxon>
        <taxon>Basidiomycota</taxon>
        <taxon>Agaricomycotina</taxon>
        <taxon>Tremellomycetes</taxon>
        <taxon>Tremellales</taxon>
        <taxon>Naemateliaceae</taxon>
        <taxon>Naematelia</taxon>
    </lineage>
</organism>
<keyword evidence="1" id="KW-0175">Coiled coil</keyword>
<evidence type="ECO:0000313" key="3">
    <source>
        <dbReference type="EMBL" id="ORY35325.1"/>
    </source>
</evidence>
<feature type="region of interest" description="Disordered" evidence="2">
    <location>
        <begin position="267"/>
        <end position="311"/>
    </location>
</feature>
<feature type="region of interest" description="Disordered" evidence="2">
    <location>
        <begin position="194"/>
        <end position="242"/>
    </location>
</feature>
<proteinExistence type="predicted"/>
<evidence type="ECO:0000256" key="2">
    <source>
        <dbReference type="SAM" id="MobiDB-lite"/>
    </source>
</evidence>
<keyword evidence="4" id="KW-1185">Reference proteome</keyword>
<feature type="coiled-coil region" evidence="1">
    <location>
        <begin position="500"/>
        <end position="534"/>
    </location>
</feature>
<dbReference type="InParanoid" id="A0A1Y2BMF4"/>
<protein>
    <submittedName>
        <fullName evidence="3">Uncharacterized protein</fullName>
    </submittedName>
</protein>
<dbReference type="AlphaFoldDB" id="A0A1Y2BMF4"/>
<evidence type="ECO:0000313" key="4">
    <source>
        <dbReference type="Proteomes" id="UP000193986"/>
    </source>
</evidence>